<proteinExistence type="predicted"/>
<accession>A0A4C1TEU4</accession>
<sequence>MKLCLGGGTNQRPRTAAVVTVRPQSGIPSACDAQTSRQRPGIGRQLTWITTSPASASISHIANTSGASRRSRARRPWGPTQVVLRACVLPNTRTVRRASRAAPRTGLRIICDFV</sequence>
<name>A0A4C1TEU4_EUMVA</name>
<protein>
    <submittedName>
        <fullName evidence="2">Uncharacterized protein</fullName>
    </submittedName>
</protein>
<dbReference type="Proteomes" id="UP000299102">
    <property type="component" value="Unassembled WGS sequence"/>
</dbReference>
<organism evidence="2 3">
    <name type="scientific">Eumeta variegata</name>
    <name type="common">Bagworm moth</name>
    <name type="synonym">Eumeta japonica</name>
    <dbReference type="NCBI Taxonomy" id="151549"/>
    <lineage>
        <taxon>Eukaryota</taxon>
        <taxon>Metazoa</taxon>
        <taxon>Ecdysozoa</taxon>
        <taxon>Arthropoda</taxon>
        <taxon>Hexapoda</taxon>
        <taxon>Insecta</taxon>
        <taxon>Pterygota</taxon>
        <taxon>Neoptera</taxon>
        <taxon>Endopterygota</taxon>
        <taxon>Lepidoptera</taxon>
        <taxon>Glossata</taxon>
        <taxon>Ditrysia</taxon>
        <taxon>Tineoidea</taxon>
        <taxon>Psychidae</taxon>
        <taxon>Oiketicinae</taxon>
        <taxon>Eumeta</taxon>
    </lineage>
</organism>
<evidence type="ECO:0000313" key="2">
    <source>
        <dbReference type="EMBL" id="GBP12992.1"/>
    </source>
</evidence>
<dbReference type="EMBL" id="BGZK01000054">
    <property type="protein sequence ID" value="GBP12992.1"/>
    <property type="molecule type" value="Genomic_DNA"/>
</dbReference>
<dbReference type="AlphaFoldDB" id="A0A4C1TEU4"/>
<evidence type="ECO:0000256" key="1">
    <source>
        <dbReference type="SAM" id="MobiDB-lite"/>
    </source>
</evidence>
<gene>
    <name evidence="2" type="ORF">EVAR_79326_1</name>
</gene>
<feature type="region of interest" description="Disordered" evidence="1">
    <location>
        <begin position="1"/>
        <end position="20"/>
    </location>
</feature>
<keyword evidence="3" id="KW-1185">Reference proteome</keyword>
<reference evidence="2 3" key="1">
    <citation type="journal article" date="2019" name="Commun. Biol.">
        <title>The bagworm genome reveals a unique fibroin gene that provides high tensile strength.</title>
        <authorList>
            <person name="Kono N."/>
            <person name="Nakamura H."/>
            <person name="Ohtoshi R."/>
            <person name="Tomita M."/>
            <person name="Numata K."/>
            <person name="Arakawa K."/>
        </authorList>
    </citation>
    <scope>NUCLEOTIDE SEQUENCE [LARGE SCALE GENOMIC DNA]</scope>
</reference>
<evidence type="ECO:0000313" key="3">
    <source>
        <dbReference type="Proteomes" id="UP000299102"/>
    </source>
</evidence>
<comment type="caution">
    <text evidence="2">The sequence shown here is derived from an EMBL/GenBank/DDBJ whole genome shotgun (WGS) entry which is preliminary data.</text>
</comment>